<dbReference type="InterPro" id="IPR006439">
    <property type="entry name" value="HAD-SF_hydro_IA"/>
</dbReference>
<dbReference type="PANTHER" id="PTHR43434:SF1">
    <property type="entry name" value="PHOSPHOGLYCOLATE PHOSPHATASE"/>
    <property type="match status" value="1"/>
</dbReference>
<evidence type="ECO:0000256" key="9">
    <source>
        <dbReference type="ARBA" id="ARBA00023277"/>
    </source>
</evidence>
<protein>
    <recommendedName>
        <fullName evidence="5 10">Phosphoglycolate phosphatase</fullName>
        <shortName evidence="10">PGP</shortName>
        <shortName evidence="10">PGPase</shortName>
        <ecNumber evidence="5 10">3.1.3.18</ecNumber>
    </recommendedName>
</protein>
<dbReference type="SFLD" id="SFLDS00003">
    <property type="entry name" value="Haloacid_Dehalogenase"/>
    <property type="match status" value="1"/>
</dbReference>
<dbReference type="PRINTS" id="PR00413">
    <property type="entry name" value="HADHALOGNASE"/>
</dbReference>
<dbReference type="InterPro" id="IPR023198">
    <property type="entry name" value="PGP-like_dom2"/>
</dbReference>
<dbReference type="SFLD" id="SFLDG01135">
    <property type="entry name" value="C1.5.6:_HAD__Beta-PGM__Phospha"/>
    <property type="match status" value="1"/>
</dbReference>
<dbReference type="NCBIfam" id="TIGR01509">
    <property type="entry name" value="HAD-SF-IA-v3"/>
    <property type="match status" value="1"/>
</dbReference>
<evidence type="ECO:0000256" key="6">
    <source>
        <dbReference type="ARBA" id="ARBA00022723"/>
    </source>
</evidence>
<dbReference type="UniPathway" id="UPA00865">
    <property type="reaction ID" value="UER00834"/>
</dbReference>
<sequence>MLPLPELALIDLDGTLIDSVPDLTWCVNAMLRELGLPERSESAVRRWVGNGVERLVERALVDDIEGMPEADLRARAMPVFMELYAAHGAERSRVYPGVEDGLTYLADRGVRLGCVTNKAERFTLPLLEALGLRARFELVVSGDSLPERKPSPRPLLYAAEHFRVAPSACTMIGDSRSDVAAARAAGFTIVCVSYGYNHGKDIRDERPDVVIDSLADFAQVFAAG</sequence>
<dbReference type="HAMAP" id="MF_00495">
    <property type="entry name" value="GPH_hydrolase_bact"/>
    <property type="match status" value="1"/>
</dbReference>
<dbReference type="InterPro" id="IPR037512">
    <property type="entry name" value="PGPase_prok"/>
</dbReference>
<dbReference type="Proteomes" id="UP000243807">
    <property type="component" value="Chromosome"/>
</dbReference>
<feature type="active site" description="Nucleophile" evidence="10">
    <location>
        <position position="11"/>
    </location>
</feature>
<dbReference type="GO" id="GO:0046295">
    <property type="term" value="P:glycolate biosynthetic process"/>
    <property type="evidence" value="ECO:0007669"/>
    <property type="project" value="UniProtKB-UniRule"/>
</dbReference>
<dbReference type="NCBIfam" id="TIGR01549">
    <property type="entry name" value="HAD-SF-IA-v1"/>
    <property type="match status" value="1"/>
</dbReference>
<dbReference type="NCBIfam" id="TIGR01449">
    <property type="entry name" value="PGP_bact"/>
    <property type="match status" value="1"/>
</dbReference>
<dbReference type="STRING" id="1765967.BW247_00935"/>
<name>A0A1P8UDB3_9GAMM</name>
<evidence type="ECO:0000313" key="12">
    <source>
        <dbReference type="Proteomes" id="UP000243807"/>
    </source>
</evidence>
<dbReference type="GO" id="GO:0005975">
    <property type="term" value="P:carbohydrate metabolic process"/>
    <property type="evidence" value="ECO:0007669"/>
    <property type="project" value="InterPro"/>
</dbReference>
<dbReference type="KEGG" id="afy:BW247_00935"/>
<dbReference type="AlphaFoldDB" id="A0A1P8UDB3"/>
<dbReference type="CDD" id="cd16417">
    <property type="entry name" value="HAD_PGPase"/>
    <property type="match status" value="1"/>
</dbReference>
<comment type="catalytic activity">
    <reaction evidence="1 10">
        <text>2-phosphoglycolate + H2O = glycolate + phosphate</text>
        <dbReference type="Rhea" id="RHEA:14369"/>
        <dbReference type="ChEBI" id="CHEBI:15377"/>
        <dbReference type="ChEBI" id="CHEBI:29805"/>
        <dbReference type="ChEBI" id="CHEBI:43474"/>
        <dbReference type="ChEBI" id="CHEBI:58033"/>
        <dbReference type="EC" id="3.1.3.18"/>
    </reaction>
</comment>
<accession>A0A1P8UDB3</accession>
<evidence type="ECO:0000256" key="2">
    <source>
        <dbReference type="ARBA" id="ARBA00001946"/>
    </source>
</evidence>
<organism evidence="11 12">
    <name type="scientific">Acidihalobacter ferrooxydans</name>
    <dbReference type="NCBI Taxonomy" id="1765967"/>
    <lineage>
        <taxon>Bacteria</taxon>
        <taxon>Pseudomonadati</taxon>
        <taxon>Pseudomonadota</taxon>
        <taxon>Gammaproteobacteria</taxon>
        <taxon>Chromatiales</taxon>
        <taxon>Ectothiorhodospiraceae</taxon>
        <taxon>Acidihalobacter</taxon>
    </lineage>
</organism>
<keyword evidence="7 10" id="KW-0378">Hydrolase</keyword>
<feature type="binding site" evidence="10">
    <location>
        <position position="11"/>
    </location>
    <ligand>
        <name>Mg(2+)</name>
        <dbReference type="ChEBI" id="CHEBI:18420"/>
    </ligand>
</feature>
<dbReference type="SUPFAM" id="SSF56784">
    <property type="entry name" value="HAD-like"/>
    <property type="match status" value="1"/>
</dbReference>
<dbReference type="InterPro" id="IPR041492">
    <property type="entry name" value="HAD_2"/>
</dbReference>
<dbReference type="GO" id="GO:0046872">
    <property type="term" value="F:metal ion binding"/>
    <property type="evidence" value="ECO:0007669"/>
    <property type="project" value="UniProtKB-KW"/>
</dbReference>
<dbReference type="GO" id="GO:0008967">
    <property type="term" value="F:phosphoglycolate phosphatase activity"/>
    <property type="evidence" value="ECO:0007669"/>
    <property type="project" value="UniProtKB-UniRule"/>
</dbReference>
<evidence type="ECO:0000313" key="11">
    <source>
        <dbReference type="EMBL" id="APZ41835.1"/>
    </source>
</evidence>
<dbReference type="SFLD" id="SFLDG01129">
    <property type="entry name" value="C1.5:_HAD__Beta-PGM__Phosphata"/>
    <property type="match status" value="1"/>
</dbReference>
<evidence type="ECO:0000256" key="7">
    <source>
        <dbReference type="ARBA" id="ARBA00022801"/>
    </source>
</evidence>
<dbReference type="RefSeq" id="WP_076835182.1">
    <property type="nucleotide sequence ID" value="NZ_CP019434.1"/>
</dbReference>
<comment type="pathway">
    <text evidence="3 10">Organic acid metabolism; glycolate biosynthesis; glycolate from 2-phosphoglycolate: step 1/1.</text>
</comment>
<gene>
    <name evidence="11" type="ORF">BW247_00935</name>
</gene>
<comment type="cofactor">
    <cofactor evidence="2 10">
        <name>Mg(2+)</name>
        <dbReference type="ChEBI" id="CHEBI:18420"/>
    </cofactor>
</comment>
<dbReference type="Pfam" id="PF13419">
    <property type="entry name" value="HAD_2"/>
    <property type="match status" value="1"/>
</dbReference>
<dbReference type="PANTHER" id="PTHR43434">
    <property type="entry name" value="PHOSPHOGLYCOLATE PHOSPHATASE"/>
    <property type="match status" value="1"/>
</dbReference>
<evidence type="ECO:0000256" key="1">
    <source>
        <dbReference type="ARBA" id="ARBA00000830"/>
    </source>
</evidence>
<dbReference type="FunFam" id="3.40.50.1000:FF:000022">
    <property type="entry name" value="Phosphoglycolate phosphatase"/>
    <property type="match status" value="1"/>
</dbReference>
<evidence type="ECO:0000256" key="3">
    <source>
        <dbReference type="ARBA" id="ARBA00004818"/>
    </source>
</evidence>
<dbReference type="InterPro" id="IPR050155">
    <property type="entry name" value="HAD-like_hydrolase_sf"/>
</dbReference>
<comment type="function">
    <text evidence="10">Specifically catalyzes the dephosphorylation of 2-phosphoglycolate. Is involved in the dissimilation of the intracellular 2-phosphoglycolate formed during the DNA repair of 3'-phosphoglycolate ends, a major class of DNA lesions induced by oxidative stress.</text>
</comment>
<dbReference type="InterPro" id="IPR036412">
    <property type="entry name" value="HAD-like_sf"/>
</dbReference>
<keyword evidence="6 10" id="KW-0479">Metal-binding</keyword>
<dbReference type="InterPro" id="IPR023214">
    <property type="entry name" value="HAD_sf"/>
</dbReference>
<evidence type="ECO:0000256" key="8">
    <source>
        <dbReference type="ARBA" id="ARBA00022842"/>
    </source>
</evidence>
<proteinExistence type="inferred from homology"/>
<feature type="binding site" evidence="10">
    <location>
        <position position="13"/>
    </location>
    <ligand>
        <name>Mg(2+)</name>
        <dbReference type="ChEBI" id="CHEBI:18420"/>
    </ligand>
</feature>
<feature type="binding site" evidence="10">
    <location>
        <position position="174"/>
    </location>
    <ligand>
        <name>Mg(2+)</name>
        <dbReference type="ChEBI" id="CHEBI:18420"/>
    </ligand>
</feature>
<keyword evidence="8 10" id="KW-0460">Magnesium</keyword>
<evidence type="ECO:0000256" key="4">
    <source>
        <dbReference type="ARBA" id="ARBA00006171"/>
    </source>
</evidence>
<dbReference type="GO" id="GO:0006281">
    <property type="term" value="P:DNA repair"/>
    <property type="evidence" value="ECO:0007669"/>
    <property type="project" value="TreeGrafter"/>
</dbReference>
<evidence type="ECO:0000256" key="5">
    <source>
        <dbReference type="ARBA" id="ARBA00013078"/>
    </source>
</evidence>
<reference evidence="11 12" key="1">
    <citation type="submission" date="2017-01" db="EMBL/GenBank/DDBJ databases">
        <title>Draft sequence of Acidihalobacter ferrooxidans strain DSM 14175 (strain V8).</title>
        <authorList>
            <person name="Khaleque H.N."/>
            <person name="Ramsay J.P."/>
            <person name="Murphy R.J.T."/>
            <person name="Kaksonen A.H."/>
            <person name="Boxall N.J."/>
            <person name="Watkin E.L.J."/>
        </authorList>
    </citation>
    <scope>NUCLEOTIDE SEQUENCE [LARGE SCALE GENOMIC DNA]</scope>
    <source>
        <strain evidence="11 12">V8</strain>
    </source>
</reference>
<dbReference type="EMBL" id="CP019434">
    <property type="protein sequence ID" value="APZ41835.1"/>
    <property type="molecule type" value="Genomic_DNA"/>
</dbReference>
<dbReference type="EC" id="3.1.3.18" evidence="5 10"/>
<evidence type="ECO:0000256" key="10">
    <source>
        <dbReference type="HAMAP-Rule" id="MF_00495"/>
    </source>
</evidence>
<dbReference type="GO" id="GO:0005829">
    <property type="term" value="C:cytosol"/>
    <property type="evidence" value="ECO:0007669"/>
    <property type="project" value="TreeGrafter"/>
</dbReference>
<dbReference type="OrthoDB" id="9776368at2"/>
<keyword evidence="9 10" id="KW-0119">Carbohydrate metabolism</keyword>
<dbReference type="NCBIfam" id="NF009695">
    <property type="entry name" value="PRK13222.1-2"/>
    <property type="match status" value="1"/>
</dbReference>
<dbReference type="Gene3D" id="3.40.50.1000">
    <property type="entry name" value="HAD superfamily/HAD-like"/>
    <property type="match status" value="1"/>
</dbReference>
<comment type="similarity">
    <text evidence="4 10">Belongs to the HAD-like hydrolase superfamily. CbbY/CbbZ/Gph/YieH family.</text>
</comment>
<dbReference type="Gene3D" id="1.10.150.240">
    <property type="entry name" value="Putative phosphatase, domain 2"/>
    <property type="match status" value="1"/>
</dbReference>
<keyword evidence="12" id="KW-1185">Reference proteome</keyword>